<dbReference type="KEGG" id="ctae:BGI42_01450"/>
<comment type="similarity">
    <text evidence="1">Belongs to the barstar family.</text>
</comment>
<evidence type="ECO:0000256" key="1">
    <source>
        <dbReference type="ARBA" id="ARBA00006845"/>
    </source>
</evidence>
<dbReference type="Gene3D" id="3.30.370.10">
    <property type="entry name" value="Barstar-like"/>
    <property type="match status" value="1"/>
</dbReference>
<dbReference type="STRING" id="394958.BGI42_01450"/>
<dbReference type="SUPFAM" id="SSF52038">
    <property type="entry name" value="Barstar-related"/>
    <property type="match status" value="1"/>
</dbReference>
<feature type="domain" description="Barstar (barnase inhibitor)" evidence="2">
    <location>
        <begin position="30"/>
        <end position="117"/>
    </location>
</feature>
<dbReference type="OrthoDB" id="2990599at2"/>
<dbReference type="EMBL" id="CP017253">
    <property type="protein sequence ID" value="AOR22473.1"/>
    <property type="molecule type" value="Genomic_DNA"/>
</dbReference>
<gene>
    <name evidence="3" type="ORF">BGI42_01450</name>
</gene>
<dbReference type="RefSeq" id="WP_069678634.1">
    <property type="nucleotide sequence ID" value="NZ_CP017253.2"/>
</dbReference>
<name>A0A1D7XGI5_9CLOT</name>
<protein>
    <recommendedName>
        <fullName evidence="2">Barstar (barnase inhibitor) domain-containing protein</fullName>
    </recommendedName>
</protein>
<organism evidence="3 4">
    <name type="scientific">Clostridium taeniosporum</name>
    <dbReference type="NCBI Taxonomy" id="394958"/>
    <lineage>
        <taxon>Bacteria</taxon>
        <taxon>Bacillati</taxon>
        <taxon>Bacillota</taxon>
        <taxon>Clostridia</taxon>
        <taxon>Eubacteriales</taxon>
        <taxon>Clostridiaceae</taxon>
        <taxon>Clostridium</taxon>
    </lineage>
</organism>
<sequence length="148" mass="17333">MKLLNGIYCISSKDNSYVYKDLEDTGYNIYNIKGNDIKSIEDLFEWFKKELPQDPPLSGKVNFDALVDSLWGGFDYQGKEKVVIIWTNPMKLMKKDKDRFRILIECLKELAETLTLKEYGINKPIFLKIILVEDDNLFVELNKLIKEI</sequence>
<dbReference type="InterPro" id="IPR000468">
    <property type="entry name" value="Barstar"/>
</dbReference>
<reference evidence="4" key="1">
    <citation type="submission" date="2016-09" db="EMBL/GenBank/DDBJ databases">
        <title>Genomics of Clostridium taeniosporum, an organism which forms endospores with ribbon-like appendages.</title>
        <authorList>
            <person name="Walker J.R."/>
        </authorList>
    </citation>
    <scope>NUCLEOTIDE SEQUENCE [LARGE SCALE GENOMIC DNA]</scope>
    <source>
        <strain evidence="4">1/k</strain>
    </source>
</reference>
<accession>A0A1D7XGI5</accession>
<proteinExistence type="inferred from homology"/>
<keyword evidence="4" id="KW-1185">Reference proteome</keyword>
<evidence type="ECO:0000259" key="2">
    <source>
        <dbReference type="Pfam" id="PF01337"/>
    </source>
</evidence>
<dbReference type="Proteomes" id="UP000094652">
    <property type="component" value="Chromosome"/>
</dbReference>
<evidence type="ECO:0000313" key="4">
    <source>
        <dbReference type="Proteomes" id="UP000094652"/>
    </source>
</evidence>
<dbReference type="InterPro" id="IPR035905">
    <property type="entry name" value="Barstar-like_sf"/>
</dbReference>
<evidence type="ECO:0000313" key="3">
    <source>
        <dbReference type="EMBL" id="AOR22473.1"/>
    </source>
</evidence>
<dbReference type="AlphaFoldDB" id="A0A1D7XGI5"/>
<dbReference type="Pfam" id="PF01337">
    <property type="entry name" value="Barstar"/>
    <property type="match status" value="1"/>
</dbReference>